<dbReference type="EMBL" id="SRLO01000155">
    <property type="protein sequence ID" value="TNN71025.1"/>
    <property type="molecule type" value="Genomic_DNA"/>
</dbReference>
<organism evidence="1 2">
    <name type="scientific">Liparis tanakae</name>
    <name type="common">Tanaka's snailfish</name>
    <dbReference type="NCBI Taxonomy" id="230148"/>
    <lineage>
        <taxon>Eukaryota</taxon>
        <taxon>Metazoa</taxon>
        <taxon>Chordata</taxon>
        <taxon>Craniata</taxon>
        <taxon>Vertebrata</taxon>
        <taxon>Euteleostomi</taxon>
        <taxon>Actinopterygii</taxon>
        <taxon>Neopterygii</taxon>
        <taxon>Teleostei</taxon>
        <taxon>Neoteleostei</taxon>
        <taxon>Acanthomorphata</taxon>
        <taxon>Eupercaria</taxon>
        <taxon>Perciformes</taxon>
        <taxon>Cottioidei</taxon>
        <taxon>Cottales</taxon>
        <taxon>Liparidae</taxon>
        <taxon>Liparis</taxon>
    </lineage>
</organism>
<evidence type="ECO:0000313" key="1">
    <source>
        <dbReference type="EMBL" id="TNN71025.1"/>
    </source>
</evidence>
<keyword evidence="2" id="KW-1185">Reference proteome</keyword>
<dbReference type="Proteomes" id="UP000314294">
    <property type="component" value="Unassembled WGS sequence"/>
</dbReference>
<evidence type="ECO:0000313" key="2">
    <source>
        <dbReference type="Proteomes" id="UP000314294"/>
    </source>
</evidence>
<comment type="caution">
    <text evidence="1">The sequence shown here is derived from an EMBL/GenBank/DDBJ whole genome shotgun (WGS) entry which is preliminary data.</text>
</comment>
<dbReference type="AlphaFoldDB" id="A0A4Z2I0B0"/>
<name>A0A4Z2I0B0_9TELE</name>
<sequence>MRLKGLLECENGSHEKMGGNVWCPTMPISPGRRSIGQVAEKLLLKKQFDLKFCWLSREDSRKQNINSFLSDIIGPDREKSPSLVRHLILGI</sequence>
<accession>A0A4Z2I0B0</accession>
<reference evidence="1 2" key="1">
    <citation type="submission" date="2019-03" db="EMBL/GenBank/DDBJ databases">
        <title>First draft genome of Liparis tanakae, snailfish: a comprehensive survey of snailfish specific genes.</title>
        <authorList>
            <person name="Kim W."/>
            <person name="Song I."/>
            <person name="Jeong J.-H."/>
            <person name="Kim D."/>
            <person name="Kim S."/>
            <person name="Ryu S."/>
            <person name="Song J.Y."/>
            <person name="Lee S.K."/>
        </authorList>
    </citation>
    <scope>NUCLEOTIDE SEQUENCE [LARGE SCALE GENOMIC DNA]</scope>
    <source>
        <tissue evidence="1">Muscle</tissue>
    </source>
</reference>
<protein>
    <submittedName>
        <fullName evidence="1">Uncharacterized protein</fullName>
    </submittedName>
</protein>
<gene>
    <name evidence="1" type="ORF">EYF80_018686</name>
</gene>
<proteinExistence type="predicted"/>